<proteinExistence type="predicted"/>
<keyword evidence="2" id="KW-1133">Transmembrane helix</keyword>
<protein>
    <submittedName>
        <fullName evidence="3">Uncharacterized protein</fullName>
    </submittedName>
</protein>
<gene>
    <name evidence="3" type="ORF">DY245_16965</name>
</gene>
<evidence type="ECO:0000313" key="4">
    <source>
        <dbReference type="Proteomes" id="UP000262477"/>
    </source>
</evidence>
<accession>A0A371Q3I3</accession>
<evidence type="ECO:0000256" key="2">
    <source>
        <dbReference type="SAM" id="Phobius"/>
    </source>
</evidence>
<reference evidence="3 4" key="1">
    <citation type="submission" date="2018-08" db="EMBL/GenBank/DDBJ databases">
        <title>Streptomyces NEAU-D10 sp. nov., a novel Actinomycete isolated from soil.</title>
        <authorList>
            <person name="Jin L."/>
        </authorList>
    </citation>
    <scope>NUCLEOTIDE SEQUENCE [LARGE SCALE GENOMIC DNA]</scope>
    <source>
        <strain evidence="3 4">NEAU-D10</strain>
    </source>
</reference>
<dbReference type="AlphaFoldDB" id="A0A371Q3I3"/>
<feature type="compositionally biased region" description="Basic and acidic residues" evidence="1">
    <location>
        <begin position="199"/>
        <end position="209"/>
    </location>
</feature>
<keyword evidence="2" id="KW-0812">Transmembrane</keyword>
<feature type="compositionally biased region" description="Basic and acidic residues" evidence="1">
    <location>
        <begin position="18"/>
        <end position="41"/>
    </location>
</feature>
<feature type="compositionally biased region" description="Pro residues" evidence="1">
    <location>
        <begin position="128"/>
        <end position="137"/>
    </location>
</feature>
<dbReference type="Proteomes" id="UP000262477">
    <property type="component" value="Unassembled WGS sequence"/>
</dbReference>
<name>A0A371Q3I3_STRIH</name>
<sequence>MAAVVLPVPVGATSAAASDRRFTPVDRPPELARPNDPRDDYAPDDFGVFGADAYGVDDYLAEPPAGGSLARRGRAGHPGAPARLPDLPDRFPGLPYGLPGLSDHPHHHPGGPPGRGRWHHHRHHPFGPDFPGPPYSAPYPGSGSEGAGRHRPSRPSGPSDTDRAHRPPGGGRAPSSRRAAPSAPPVTTPARPSSPSRYVADRLTRRSYEKLPPLPTPDAPKKEPRSAPGNADGESAATESPYAMESPTAPVERVLPMGAGLALTGLGLAFFGLRLRRR</sequence>
<feature type="compositionally biased region" description="Low complexity" evidence="1">
    <location>
        <begin position="188"/>
        <end position="197"/>
    </location>
</feature>
<keyword evidence="2" id="KW-0472">Membrane</keyword>
<feature type="transmembrane region" description="Helical" evidence="2">
    <location>
        <begin position="254"/>
        <end position="273"/>
    </location>
</feature>
<dbReference type="EMBL" id="QUAC01000131">
    <property type="protein sequence ID" value="REK89201.1"/>
    <property type="molecule type" value="Genomic_DNA"/>
</dbReference>
<organism evidence="3 4">
    <name type="scientific">Streptomyces inhibens</name>
    <dbReference type="NCBI Taxonomy" id="2293571"/>
    <lineage>
        <taxon>Bacteria</taxon>
        <taxon>Bacillati</taxon>
        <taxon>Actinomycetota</taxon>
        <taxon>Actinomycetes</taxon>
        <taxon>Kitasatosporales</taxon>
        <taxon>Streptomycetaceae</taxon>
        <taxon>Streptomyces</taxon>
    </lineage>
</organism>
<evidence type="ECO:0000313" key="3">
    <source>
        <dbReference type="EMBL" id="REK89201.1"/>
    </source>
</evidence>
<keyword evidence="4" id="KW-1185">Reference proteome</keyword>
<feature type="compositionally biased region" description="Basic residues" evidence="1">
    <location>
        <begin position="116"/>
        <end position="125"/>
    </location>
</feature>
<comment type="caution">
    <text evidence="3">The sequence shown here is derived from an EMBL/GenBank/DDBJ whole genome shotgun (WGS) entry which is preliminary data.</text>
</comment>
<evidence type="ECO:0000256" key="1">
    <source>
        <dbReference type="SAM" id="MobiDB-lite"/>
    </source>
</evidence>
<feature type="region of interest" description="Disordered" evidence="1">
    <location>
        <begin position="13"/>
        <end position="248"/>
    </location>
</feature>